<keyword evidence="4 9" id="KW-0808">Transferase</keyword>
<dbReference type="InterPro" id="IPR041739">
    <property type="entry name" value="G5K_ProB"/>
</dbReference>
<dbReference type="PRINTS" id="PR00474">
    <property type="entry name" value="GLU5KINASE"/>
</dbReference>
<dbReference type="GO" id="GO:0008652">
    <property type="term" value="P:amino acid biosynthetic process"/>
    <property type="evidence" value="ECO:0007669"/>
    <property type="project" value="UniProtKB-KW"/>
</dbReference>
<accession>A0A1W1C300</accession>
<name>A0A1W1C300_9ZZZZ</name>
<evidence type="ECO:0000259" key="8">
    <source>
        <dbReference type="Pfam" id="PF00696"/>
    </source>
</evidence>
<sequence length="252" mass="27828">MTKKIWIIKIGSALITNNGKGIDKIAISDWVRQIVELKKQNIDIILVSSGAIAEGMNRLNWKIRPTEIEKLQAAAAVGQMGLIQIYESAFSKYNYHTAQVLLTHNDIKSNSNIKIKNTLKTLLEVNTIPIINENDTVDTDEICFGDNDTLASEIALLLNANKLIILTDQEGLYNKDPRDNKDAKLIKKININDEQLQTFATKSKGGLGSGGMFSKISAAKQAATKEINTHIAYGLNKDVLLNLETLGTIIYC</sequence>
<dbReference type="InterPro" id="IPR019797">
    <property type="entry name" value="Glutamate_5-kinase_CS"/>
</dbReference>
<evidence type="ECO:0000256" key="3">
    <source>
        <dbReference type="ARBA" id="ARBA00022650"/>
    </source>
</evidence>
<evidence type="ECO:0000256" key="1">
    <source>
        <dbReference type="ARBA" id="ARBA00022490"/>
    </source>
</evidence>
<dbReference type="SUPFAM" id="SSF53633">
    <property type="entry name" value="Carbamate kinase-like"/>
    <property type="match status" value="1"/>
</dbReference>
<dbReference type="Pfam" id="PF00696">
    <property type="entry name" value="AA_kinase"/>
    <property type="match status" value="1"/>
</dbReference>
<evidence type="ECO:0000256" key="2">
    <source>
        <dbReference type="ARBA" id="ARBA00022605"/>
    </source>
</evidence>
<evidence type="ECO:0000256" key="6">
    <source>
        <dbReference type="ARBA" id="ARBA00022777"/>
    </source>
</evidence>
<dbReference type="InterPro" id="IPR005715">
    <property type="entry name" value="Glu_5kinase/COase_Synthase"/>
</dbReference>
<evidence type="ECO:0000256" key="7">
    <source>
        <dbReference type="ARBA" id="ARBA00022840"/>
    </source>
</evidence>
<dbReference type="PANTHER" id="PTHR43654:SF1">
    <property type="entry name" value="ISOPENTENYL PHOSPHATE KINASE"/>
    <property type="match status" value="1"/>
</dbReference>
<dbReference type="PANTHER" id="PTHR43654">
    <property type="entry name" value="GLUTAMATE 5-KINASE"/>
    <property type="match status" value="1"/>
</dbReference>
<keyword evidence="2" id="KW-0028">Amino-acid biosynthesis</keyword>
<keyword evidence="5" id="KW-0547">Nucleotide-binding</keyword>
<keyword evidence="7" id="KW-0067">ATP-binding</keyword>
<dbReference type="GO" id="GO:0005524">
    <property type="term" value="F:ATP binding"/>
    <property type="evidence" value="ECO:0007669"/>
    <property type="project" value="UniProtKB-KW"/>
</dbReference>
<evidence type="ECO:0000256" key="4">
    <source>
        <dbReference type="ARBA" id="ARBA00022679"/>
    </source>
</evidence>
<organism evidence="9">
    <name type="scientific">hydrothermal vent metagenome</name>
    <dbReference type="NCBI Taxonomy" id="652676"/>
    <lineage>
        <taxon>unclassified sequences</taxon>
        <taxon>metagenomes</taxon>
        <taxon>ecological metagenomes</taxon>
    </lineage>
</organism>
<dbReference type="EMBL" id="FPHJ01000029">
    <property type="protein sequence ID" value="SFV60218.1"/>
    <property type="molecule type" value="Genomic_DNA"/>
</dbReference>
<reference evidence="9" key="1">
    <citation type="submission" date="2016-10" db="EMBL/GenBank/DDBJ databases">
        <authorList>
            <person name="de Groot N.N."/>
        </authorList>
    </citation>
    <scope>NUCLEOTIDE SEQUENCE</scope>
</reference>
<dbReference type="NCBIfam" id="TIGR01027">
    <property type="entry name" value="proB"/>
    <property type="match status" value="1"/>
</dbReference>
<dbReference type="GO" id="GO:0005829">
    <property type="term" value="C:cytosol"/>
    <property type="evidence" value="ECO:0007669"/>
    <property type="project" value="TreeGrafter"/>
</dbReference>
<keyword evidence="6 9" id="KW-0418">Kinase</keyword>
<dbReference type="FunFam" id="3.40.1160.10:FF:000006">
    <property type="entry name" value="Glutamate 5-kinase"/>
    <property type="match status" value="1"/>
</dbReference>
<dbReference type="Gene3D" id="3.40.1160.10">
    <property type="entry name" value="Acetylglutamate kinase-like"/>
    <property type="match status" value="1"/>
</dbReference>
<dbReference type="CDD" id="cd04242">
    <property type="entry name" value="AAK_G5K_ProB"/>
    <property type="match status" value="1"/>
</dbReference>
<dbReference type="GO" id="GO:0004349">
    <property type="term" value="F:glutamate 5-kinase activity"/>
    <property type="evidence" value="ECO:0007669"/>
    <property type="project" value="UniProtKB-EC"/>
</dbReference>
<evidence type="ECO:0000313" key="9">
    <source>
        <dbReference type="EMBL" id="SFV60218.1"/>
    </source>
</evidence>
<keyword evidence="1" id="KW-0963">Cytoplasm</keyword>
<dbReference type="InterPro" id="IPR001048">
    <property type="entry name" value="Asp/Glu/Uridylate_kinase"/>
</dbReference>
<dbReference type="PIRSF" id="PIRSF000729">
    <property type="entry name" value="GK"/>
    <property type="match status" value="1"/>
</dbReference>
<dbReference type="EC" id="2.7.2.11" evidence="9"/>
<dbReference type="HAMAP" id="MF_00456">
    <property type="entry name" value="ProB"/>
    <property type="match status" value="1"/>
</dbReference>
<dbReference type="InterPro" id="IPR001057">
    <property type="entry name" value="Glu/AcGlu_kinase"/>
</dbReference>
<gene>
    <name evidence="9" type="ORF">MNB_SUP05-5-812</name>
</gene>
<keyword evidence="3" id="KW-0641">Proline biosynthesis</keyword>
<feature type="domain" description="Aspartate/glutamate/uridylate kinase" evidence="8">
    <location>
        <begin position="4"/>
        <end position="232"/>
    </location>
</feature>
<dbReference type="AlphaFoldDB" id="A0A1W1C300"/>
<proteinExistence type="inferred from homology"/>
<protein>
    <submittedName>
        <fullName evidence="9">Glutamate 5-kinase / RNA-binding C-terminal domain PUA</fullName>
        <ecNumber evidence="9">2.7.2.11</ecNumber>
    </submittedName>
</protein>
<dbReference type="InterPro" id="IPR036393">
    <property type="entry name" value="AceGlu_kinase-like_sf"/>
</dbReference>
<evidence type="ECO:0000256" key="5">
    <source>
        <dbReference type="ARBA" id="ARBA00022741"/>
    </source>
</evidence>
<dbReference type="PROSITE" id="PS00902">
    <property type="entry name" value="GLUTAMATE_5_KINASE"/>
    <property type="match status" value="1"/>
</dbReference>
<dbReference type="InterPro" id="IPR011529">
    <property type="entry name" value="Glu_5kinase"/>
</dbReference>